<accession>A0A7J7UPR0</accession>
<reference evidence="2 3" key="1">
    <citation type="journal article" date="2020" name="Nature">
        <title>Six reference-quality genomes reveal evolution of bat adaptations.</title>
        <authorList>
            <person name="Jebb D."/>
            <person name="Huang Z."/>
            <person name="Pippel M."/>
            <person name="Hughes G.M."/>
            <person name="Lavrichenko K."/>
            <person name="Devanna P."/>
            <person name="Winkler S."/>
            <person name="Jermiin L.S."/>
            <person name="Skirmuntt E.C."/>
            <person name="Katzourakis A."/>
            <person name="Burkitt-Gray L."/>
            <person name="Ray D.A."/>
            <person name="Sullivan K.A.M."/>
            <person name="Roscito J.G."/>
            <person name="Kirilenko B.M."/>
            <person name="Davalos L.M."/>
            <person name="Corthals A.P."/>
            <person name="Power M.L."/>
            <person name="Jones G."/>
            <person name="Ransome R.D."/>
            <person name="Dechmann D.K.N."/>
            <person name="Locatelli A.G."/>
            <person name="Puechmaille S.J."/>
            <person name="Fedrigo O."/>
            <person name="Jarvis E.D."/>
            <person name="Hiller M."/>
            <person name="Vernes S.C."/>
            <person name="Myers E.W."/>
            <person name="Teeling E.C."/>
        </authorList>
    </citation>
    <scope>NUCLEOTIDE SEQUENCE [LARGE SCALE GENOMIC DNA]</scope>
    <source>
        <strain evidence="2">MMyoMyo1</strain>
        <tissue evidence="2">Flight muscle</tissue>
    </source>
</reference>
<keyword evidence="3" id="KW-1185">Reference proteome</keyword>
<sequence length="302" mass="31416">MGNSPCPWPVLCINQRPRSVLGWLSFNWNAWGRGACPTLLTRTRDSEAELGRQGGRCPVGAAPKAQRPPQGEQSAGCSAPRPRRLPDQVHPLPRAAGPALLSADSPLVQAAPSGHSQMRHIQAPNPIKPGTHICFATMRPRKEPSPHPGAADIHAAGGAPRPVHPDPIVPPLIELPRDSPNSRLGKRRVNGRGQGPSAHVGGEEGASLCEALSQHLGDIWVARLCGVSLPSPVPGLDSRSASEVPAGWARPGGCVVPAGAPGPSPGLWGPPRGVPAARLPVYWCCYLLPGAGSLRVSANGPS</sequence>
<protein>
    <submittedName>
        <fullName evidence="2">Uncharacterized protein</fullName>
    </submittedName>
</protein>
<organism evidence="2 3">
    <name type="scientific">Myotis myotis</name>
    <name type="common">Greater mouse-eared bat</name>
    <name type="synonym">Vespertilio myotis</name>
    <dbReference type="NCBI Taxonomy" id="51298"/>
    <lineage>
        <taxon>Eukaryota</taxon>
        <taxon>Metazoa</taxon>
        <taxon>Chordata</taxon>
        <taxon>Craniata</taxon>
        <taxon>Vertebrata</taxon>
        <taxon>Euteleostomi</taxon>
        <taxon>Mammalia</taxon>
        <taxon>Eutheria</taxon>
        <taxon>Laurasiatheria</taxon>
        <taxon>Chiroptera</taxon>
        <taxon>Yangochiroptera</taxon>
        <taxon>Vespertilionidae</taxon>
        <taxon>Myotis</taxon>
    </lineage>
</organism>
<feature type="region of interest" description="Disordered" evidence="1">
    <location>
        <begin position="141"/>
        <end position="203"/>
    </location>
</feature>
<name>A0A7J7UPR0_MYOMY</name>
<feature type="region of interest" description="Disordered" evidence="1">
    <location>
        <begin position="50"/>
        <end position="99"/>
    </location>
</feature>
<dbReference type="AlphaFoldDB" id="A0A7J7UPR0"/>
<dbReference type="EMBL" id="JABWUV010000012">
    <property type="protein sequence ID" value="KAF6314736.1"/>
    <property type="molecule type" value="Genomic_DNA"/>
</dbReference>
<evidence type="ECO:0000313" key="2">
    <source>
        <dbReference type="EMBL" id="KAF6314736.1"/>
    </source>
</evidence>
<gene>
    <name evidence="2" type="ORF">mMyoMyo1_008539</name>
</gene>
<evidence type="ECO:0000313" key="3">
    <source>
        <dbReference type="Proteomes" id="UP000527355"/>
    </source>
</evidence>
<evidence type="ECO:0000256" key="1">
    <source>
        <dbReference type="SAM" id="MobiDB-lite"/>
    </source>
</evidence>
<comment type="caution">
    <text evidence="2">The sequence shown here is derived from an EMBL/GenBank/DDBJ whole genome shotgun (WGS) entry which is preliminary data.</text>
</comment>
<dbReference type="Proteomes" id="UP000527355">
    <property type="component" value="Unassembled WGS sequence"/>
</dbReference>
<proteinExistence type="predicted"/>